<gene>
    <name evidence="1" type="ORF">SAMN04487992_10811</name>
</gene>
<reference evidence="2" key="1">
    <citation type="submission" date="2016-10" db="EMBL/GenBank/DDBJ databases">
        <authorList>
            <person name="Varghese N."/>
            <person name="Submissions S."/>
        </authorList>
    </citation>
    <scope>NUCLEOTIDE SEQUENCE [LARGE SCALE GENOMIC DNA]</scope>
    <source>
        <strain evidence="2">DSM 24729</strain>
    </source>
</reference>
<evidence type="ECO:0008006" key="3">
    <source>
        <dbReference type="Google" id="ProtNLM"/>
    </source>
</evidence>
<dbReference type="EMBL" id="FNBD01000008">
    <property type="protein sequence ID" value="SDF15720.1"/>
    <property type="molecule type" value="Genomic_DNA"/>
</dbReference>
<dbReference type="RefSeq" id="WP_074538765.1">
    <property type="nucleotide sequence ID" value="NZ_FNBD01000008.1"/>
</dbReference>
<evidence type="ECO:0000313" key="2">
    <source>
        <dbReference type="Proteomes" id="UP000182114"/>
    </source>
</evidence>
<dbReference type="Proteomes" id="UP000182114">
    <property type="component" value="Unassembled WGS sequence"/>
</dbReference>
<dbReference type="PANTHER" id="PTHR47186">
    <property type="entry name" value="LEUCINE-RICH REPEAT-CONTAINING PROTEIN 57"/>
    <property type="match status" value="1"/>
</dbReference>
<dbReference type="InterPro" id="IPR032675">
    <property type="entry name" value="LRR_dom_sf"/>
</dbReference>
<evidence type="ECO:0000313" key="1">
    <source>
        <dbReference type="EMBL" id="SDF15720.1"/>
    </source>
</evidence>
<dbReference type="Gene3D" id="3.80.10.10">
    <property type="entry name" value="Ribonuclease Inhibitor"/>
    <property type="match status" value="3"/>
</dbReference>
<protein>
    <recommendedName>
        <fullName evidence="3">Leucine rich repeat-containing protein</fullName>
    </recommendedName>
</protein>
<organism evidence="1 2">
    <name type="scientific">Cellulophaga baltica</name>
    <dbReference type="NCBI Taxonomy" id="76594"/>
    <lineage>
        <taxon>Bacteria</taxon>
        <taxon>Pseudomonadati</taxon>
        <taxon>Bacteroidota</taxon>
        <taxon>Flavobacteriia</taxon>
        <taxon>Flavobacteriales</taxon>
        <taxon>Flavobacteriaceae</taxon>
        <taxon>Cellulophaga</taxon>
    </lineage>
</organism>
<dbReference type="PANTHER" id="PTHR47186:SF3">
    <property type="entry name" value="OS09G0267800 PROTEIN"/>
    <property type="match status" value="1"/>
</dbReference>
<proteinExistence type="predicted"/>
<accession>A0A1G7ISL8</accession>
<dbReference type="SUPFAM" id="SSF52058">
    <property type="entry name" value="L domain-like"/>
    <property type="match status" value="3"/>
</dbReference>
<keyword evidence="2" id="KW-1185">Reference proteome</keyword>
<sequence length="910" mass="103963">MNFKNLRDYHEATWLQYARHDMEGVYITKPEDPTTIVNRFGALKALEIEFDKGAFNKKSFDASAYLEEWFNSKPFEYFGMRRGHHMTKLPDSMARQAFKYLNLGTGDISDLSNVLPYLSNLSELKLSSNIALTLGKGFSNLSKLKILSIQAKNIEDIEEIWECSSLEHLSLRITDLRNISTKINKLRQLKTLILYVEELDQIEAGVAFTHIENLDLHTQKNISAIPNSIFSTSLKKIAITSYLMEGAIQFPTTLQLPNLQEFTLKLKTLKEFPRLAAPALKKLDLNLPSCDSILPKLFESTQIEDLILHTNPIKDDIKQLPSKGVKRYNGGVFHTSEVMDFAIWPDLNQLNISGNGDFKINISDNKQLQRLFINENNFLKTIERLPENIEEISINKAENLSHVHLTSSLKSLKSLTIKNCPNLSSISLNEKELTNFCSLSVENCASLEKLPIEILLVPGLHVRTAGNADLLVNTDFVRDYSKLLKYLEKVDIPRAALLALGFWIFNHTRFETISKKIKENTLLLLEYSNDLIFNLIRKNVAYLNPNNESFINLNTASLKDQKIVIVGNTFDTKTVLKSKAKELGLKNTTKVKDADFILIAKKSKISAELKNTVILLTEKELHDKHETKNPKFLKQEDTTVEHKESLRQILWSTDPDTELMALEMMKNGGLPDEVIGECIAIAKTSMNANVKAKYKSFLKGQVSGEIFKLVSKNVRFNLDNSPFWKLHYEFPKELLGKLAAALYKRTGKFWADTLNFNPNDLEIRMEIVQNILIPKVIERPHYIQFPYNLKNEELKVLLDLPEVKGKLKRLNISSIEKDLPKELGNHISLKELIINGEFMATEMPKAIFKLKRLSHLKINATVLSSVDDKISELKELKEIIIYNKIPISISDELRKLPKIKRMYFSGKVKE</sequence>
<dbReference type="AlphaFoldDB" id="A0A1G7ISL8"/>
<name>A0A1G7ISL8_9FLAO</name>